<dbReference type="PANTHER" id="PTHR43072:SF51">
    <property type="entry name" value="ABC SUPERFAMILY TRANSPORT PROTEIN"/>
    <property type="match status" value="1"/>
</dbReference>
<evidence type="ECO:0000256" key="1">
    <source>
        <dbReference type="ARBA" id="ARBA00022679"/>
    </source>
</evidence>
<protein>
    <recommendedName>
        <fullName evidence="3">N-acetyltransferase domain-containing protein</fullName>
    </recommendedName>
</protein>
<accession>A0A0S8GD13</accession>
<dbReference type="EMBL" id="LJUO01000075">
    <property type="protein sequence ID" value="KPK71000.1"/>
    <property type="molecule type" value="Genomic_DNA"/>
</dbReference>
<feature type="domain" description="N-acetyltransferase" evidence="3">
    <location>
        <begin position="1"/>
        <end position="142"/>
    </location>
</feature>
<dbReference type="Proteomes" id="UP000051096">
    <property type="component" value="Unassembled WGS sequence"/>
</dbReference>
<proteinExistence type="predicted"/>
<keyword evidence="2" id="KW-0012">Acyltransferase</keyword>
<dbReference type="GO" id="GO:0016747">
    <property type="term" value="F:acyltransferase activity, transferring groups other than amino-acyl groups"/>
    <property type="evidence" value="ECO:0007669"/>
    <property type="project" value="InterPro"/>
</dbReference>
<dbReference type="InterPro" id="IPR000182">
    <property type="entry name" value="GNAT_dom"/>
</dbReference>
<dbReference type="PROSITE" id="PS51186">
    <property type="entry name" value="GNAT"/>
    <property type="match status" value="1"/>
</dbReference>
<evidence type="ECO:0000259" key="3">
    <source>
        <dbReference type="PROSITE" id="PS51186"/>
    </source>
</evidence>
<evidence type="ECO:0000313" key="5">
    <source>
        <dbReference type="Proteomes" id="UP000051096"/>
    </source>
</evidence>
<dbReference type="PANTHER" id="PTHR43072">
    <property type="entry name" value="N-ACETYLTRANSFERASE"/>
    <property type="match status" value="1"/>
</dbReference>
<name>A0A0S8GD13_UNCW3</name>
<dbReference type="CDD" id="cd04301">
    <property type="entry name" value="NAT_SF"/>
    <property type="match status" value="1"/>
</dbReference>
<dbReference type="SUPFAM" id="SSF55729">
    <property type="entry name" value="Acyl-CoA N-acyltransferases (Nat)"/>
    <property type="match status" value="1"/>
</dbReference>
<keyword evidence="1" id="KW-0808">Transferase</keyword>
<dbReference type="PIRSF" id="PIRSF037663">
    <property type="entry name" value="Acetyltransf_GNAT_prd"/>
    <property type="match status" value="1"/>
</dbReference>
<sequence length="142" mass="16556">MTIREFRIEDYEQVIRLWQKAHLSHKPEGRDSKEAIRRELHAHNAVFLVAEEKGALVGSIFGTHDGRKGWINRVATAPAYQRRGIARALVRETERRFRKMGIKIIACLIEDWNTASIAFFEKMGYAAYNRILYLTKRENPDV</sequence>
<dbReference type="Pfam" id="PF00583">
    <property type="entry name" value="Acetyltransf_1"/>
    <property type="match status" value="1"/>
</dbReference>
<reference evidence="4 5" key="1">
    <citation type="journal article" date="2015" name="Microbiome">
        <title>Genomic resolution of linkages in carbon, nitrogen, and sulfur cycling among widespread estuary sediment bacteria.</title>
        <authorList>
            <person name="Baker B.J."/>
            <person name="Lazar C.S."/>
            <person name="Teske A.P."/>
            <person name="Dick G.J."/>
        </authorList>
    </citation>
    <scope>NUCLEOTIDE SEQUENCE [LARGE SCALE GENOMIC DNA]</scope>
    <source>
        <strain evidence="4">SM23_60</strain>
    </source>
</reference>
<comment type="caution">
    <text evidence="4">The sequence shown here is derived from an EMBL/GenBank/DDBJ whole genome shotgun (WGS) entry which is preliminary data.</text>
</comment>
<evidence type="ECO:0000256" key="2">
    <source>
        <dbReference type="ARBA" id="ARBA00023315"/>
    </source>
</evidence>
<dbReference type="InterPro" id="IPR017255">
    <property type="entry name" value="AcTrfase_GNAT_prd"/>
</dbReference>
<evidence type="ECO:0000313" key="4">
    <source>
        <dbReference type="EMBL" id="KPK71000.1"/>
    </source>
</evidence>
<dbReference type="Gene3D" id="3.40.630.30">
    <property type="match status" value="1"/>
</dbReference>
<dbReference type="AlphaFoldDB" id="A0A0S8GD13"/>
<gene>
    <name evidence="4" type="ORF">AMJ87_07995</name>
</gene>
<dbReference type="InterPro" id="IPR016181">
    <property type="entry name" value="Acyl_CoA_acyltransferase"/>
</dbReference>
<organism evidence="4 5">
    <name type="scientific">candidate division WOR_3 bacterium SM23_60</name>
    <dbReference type="NCBI Taxonomy" id="1703780"/>
    <lineage>
        <taxon>Bacteria</taxon>
        <taxon>Bacteria division WOR-3</taxon>
    </lineage>
</organism>